<dbReference type="Pfam" id="PF02120">
    <property type="entry name" value="Flg_hook"/>
    <property type="match status" value="1"/>
</dbReference>
<reference evidence="2 3" key="1">
    <citation type="submission" date="2019-03" db="EMBL/GenBank/DDBJ databases">
        <title>Genomic Encyclopedia of Type Strains, Phase IV (KMG-IV): sequencing the most valuable type-strain genomes for metagenomic binning, comparative biology and taxonomic classification.</title>
        <authorList>
            <person name="Goeker M."/>
        </authorList>
    </citation>
    <scope>NUCLEOTIDE SEQUENCE [LARGE SCALE GENOMIC DNA]</scope>
    <source>
        <strain evidence="2 3">DSM 7445</strain>
    </source>
</reference>
<sequence>MIPPLSQLAHGKLSSAPDIDPAKNLQLGQILLAKVLRVHQNGSYLVDLNGHQHIVDSAIPLRQGEVFRGKIISLDERIVLEKMVDAGTAEAEAEAAQLAMQIDWSKSNLENDLKAFLTQHQNIFDVRTWNALIRAAGRTSHPQLVLTASVFLHKLGVPVTTELAVDLAKYLENDARLHASVKGDVLHLQADFAEVNLLAKDDSVLQLLAAYIQEKSEKTLDHARTAIIDTIAKQKTPQAAAAVQTVTQESEEDSGGSLNQSVLQWLMNVQTGGAIAHRTMVVPFVVDGKLVELEMALFDQKDRADMPSELRSRVIRLTLKMEYLGKIDAVIKVVNQNLQVQFLSDSDTGMQSLAAHNHHLKGELEQLNYRVDELRYHAEPSPVWQNIMRPVVDMVVNTDSLSMLV</sequence>
<evidence type="ECO:0000313" key="2">
    <source>
        <dbReference type="EMBL" id="TCS37712.1"/>
    </source>
</evidence>
<dbReference type="InterPro" id="IPR038610">
    <property type="entry name" value="FliK-like_C_sf"/>
</dbReference>
<organism evidence="2 3">
    <name type="scientific">Paucimonas lemoignei</name>
    <name type="common">Pseudomonas lemoignei</name>
    <dbReference type="NCBI Taxonomy" id="29443"/>
    <lineage>
        <taxon>Bacteria</taxon>
        <taxon>Pseudomonadati</taxon>
        <taxon>Pseudomonadota</taxon>
        <taxon>Betaproteobacteria</taxon>
        <taxon>Burkholderiales</taxon>
        <taxon>Burkholderiaceae</taxon>
        <taxon>Paucimonas</taxon>
    </lineage>
</organism>
<dbReference type="Gene3D" id="3.30.750.140">
    <property type="match status" value="1"/>
</dbReference>
<dbReference type="AlphaFoldDB" id="A0A4R3HX22"/>
<comment type="caution">
    <text evidence="2">The sequence shown here is derived from an EMBL/GenBank/DDBJ whole genome shotgun (WGS) entry which is preliminary data.</text>
</comment>
<feature type="domain" description="Flagellar hook-length control protein-like C-terminal" evidence="1">
    <location>
        <begin position="312"/>
        <end position="376"/>
    </location>
</feature>
<evidence type="ECO:0000313" key="3">
    <source>
        <dbReference type="Proteomes" id="UP000295382"/>
    </source>
</evidence>
<keyword evidence="2" id="KW-0969">Cilium</keyword>
<gene>
    <name evidence="2" type="ORF">EDC30_1034</name>
</gene>
<accession>A0A4R3HX22</accession>
<evidence type="ECO:0000259" key="1">
    <source>
        <dbReference type="Pfam" id="PF02120"/>
    </source>
</evidence>
<dbReference type="InterPro" id="IPR021136">
    <property type="entry name" value="Flagellar_hook_control-like_C"/>
</dbReference>
<name>A0A4R3HX22_PAULE</name>
<keyword evidence="3" id="KW-1185">Reference proteome</keyword>
<keyword evidence="2" id="KW-0282">Flagellum</keyword>
<keyword evidence="2" id="KW-0966">Cell projection</keyword>
<dbReference type="EMBL" id="SLZQ01000003">
    <property type="protein sequence ID" value="TCS37712.1"/>
    <property type="molecule type" value="Genomic_DNA"/>
</dbReference>
<protein>
    <submittedName>
        <fullName evidence="2">Flagellar hook-length control protein FliK</fullName>
    </submittedName>
</protein>
<proteinExistence type="predicted"/>
<dbReference type="Proteomes" id="UP000295382">
    <property type="component" value="Unassembled WGS sequence"/>
</dbReference>